<organism evidence="1 2">
    <name type="scientific">Hypoxylon rubiginosum</name>
    <dbReference type="NCBI Taxonomy" id="110542"/>
    <lineage>
        <taxon>Eukaryota</taxon>
        <taxon>Fungi</taxon>
        <taxon>Dikarya</taxon>
        <taxon>Ascomycota</taxon>
        <taxon>Pezizomycotina</taxon>
        <taxon>Sordariomycetes</taxon>
        <taxon>Xylariomycetidae</taxon>
        <taxon>Xylariales</taxon>
        <taxon>Hypoxylaceae</taxon>
        <taxon>Hypoxylon</taxon>
    </lineage>
</organism>
<accession>A0ACB9ZC82</accession>
<sequence>MAESEDLAPVLFLDGGLGTSLEDNYGVKFDEHTPLWSSHLLIDDPDTLRACQRGFGNIPVDILLTATYQVSVEAFLRTKTADHPNGIPRSEILPFLDLAVSIAEEAKAATACVALSLGPYGASMIPSQEYSGRYDAEHDSINQLLDWHRDRLQLFEPIEHLRHRISYIAFETVPRIDEIKAIRKVFSRGPSSDWSPTCITHGDVPFWISCVFPGDGYTLPDGSVVDQVVDALLNPVHSENVPWGIGINCTKITKIPELIRMYESAISRLASAGQLKEQPTLVLYPDGTNGEVYDTTTKTWHAPARQQASMSSWEHQLADAVTHARGQHCWRQILVGGCCKANHGDIIKLRAILS</sequence>
<comment type="caution">
    <text evidence="1">The sequence shown here is derived from an EMBL/GenBank/DDBJ whole genome shotgun (WGS) entry which is preliminary data.</text>
</comment>
<reference evidence="1 2" key="1">
    <citation type="journal article" date="2022" name="New Phytol.">
        <title>Ecological generalism drives hyperdiversity of secondary metabolite gene clusters in xylarialean endophytes.</title>
        <authorList>
            <person name="Franco M.E.E."/>
            <person name="Wisecaver J.H."/>
            <person name="Arnold A.E."/>
            <person name="Ju Y.M."/>
            <person name="Slot J.C."/>
            <person name="Ahrendt S."/>
            <person name="Moore L.P."/>
            <person name="Eastman K.E."/>
            <person name="Scott K."/>
            <person name="Konkel Z."/>
            <person name="Mondo S.J."/>
            <person name="Kuo A."/>
            <person name="Hayes R.D."/>
            <person name="Haridas S."/>
            <person name="Andreopoulos B."/>
            <person name="Riley R."/>
            <person name="LaButti K."/>
            <person name="Pangilinan J."/>
            <person name="Lipzen A."/>
            <person name="Amirebrahimi M."/>
            <person name="Yan J."/>
            <person name="Adam C."/>
            <person name="Keymanesh K."/>
            <person name="Ng V."/>
            <person name="Louie K."/>
            <person name="Northen T."/>
            <person name="Drula E."/>
            <person name="Henrissat B."/>
            <person name="Hsieh H.M."/>
            <person name="Youens-Clark K."/>
            <person name="Lutzoni F."/>
            <person name="Miadlikowska J."/>
            <person name="Eastwood D.C."/>
            <person name="Hamelin R.C."/>
            <person name="Grigoriev I.V."/>
            <person name="U'Ren J.M."/>
        </authorList>
    </citation>
    <scope>NUCLEOTIDE SEQUENCE [LARGE SCALE GENOMIC DNA]</scope>
    <source>
        <strain evidence="1 2">CBS 119005</strain>
    </source>
</reference>
<dbReference type="EMBL" id="MU393432">
    <property type="protein sequence ID" value="KAI4869161.1"/>
    <property type="molecule type" value="Genomic_DNA"/>
</dbReference>
<dbReference type="Proteomes" id="UP001497700">
    <property type="component" value="Unassembled WGS sequence"/>
</dbReference>
<proteinExistence type="predicted"/>
<protein>
    <submittedName>
        <fullName evidence="1">Homocysteine S-methyltransferase</fullName>
    </submittedName>
</protein>
<evidence type="ECO:0000313" key="1">
    <source>
        <dbReference type="EMBL" id="KAI4869161.1"/>
    </source>
</evidence>
<keyword evidence="2" id="KW-1185">Reference proteome</keyword>
<evidence type="ECO:0000313" key="2">
    <source>
        <dbReference type="Proteomes" id="UP001497700"/>
    </source>
</evidence>
<gene>
    <name evidence="1" type="ORF">F4820DRAFT_444284</name>
</gene>
<name>A0ACB9ZC82_9PEZI</name>